<sequence length="94" mass="11013">MEFARLKNFQLHSNRLNGTLAVELDLLEEGLVFFVERRKKVKMKENVDVESMVRFQNSSSKKKQMIVFIYGNMFPHKPQFECTKKGIELESCPA</sequence>
<dbReference type="EMBL" id="PDUG01000006">
    <property type="protein sequence ID" value="PIC21550.1"/>
    <property type="molecule type" value="Genomic_DNA"/>
</dbReference>
<comment type="caution">
    <text evidence="1">The sequence shown here is derived from an EMBL/GenBank/DDBJ whole genome shotgun (WGS) entry which is preliminary data.</text>
</comment>
<dbReference type="OrthoDB" id="124855at2759"/>
<accession>A0A2G5T2R6</accession>
<keyword evidence="2" id="KW-1185">Reference proteome</keyword>
<proteinExistence type="predicted"/>
<evidence type="ECO:0000313" key="1">
    <source>
        <dbReference type="EMBL" id="PIC21550.1"/>
    </source>
</evidence>
<gene>
    <name evidence="1" type="primary">Cnig_chr_X.g26342</name>
    <name evidence="1" type="ORF">B9Z55_026342</name>
</gene>
<reference evidence="2" key="1">
    <citation type="submission" date="2017-10" db="EMBL/GenBank/DDBJ databases">
        <title>Rapid genome shrinkage in a self-fertile nematode reveals novel sperm competition proteins.</title>
        <authorList>
            <person name="Yin D."/>
            <person name="Schwarz E.M."/>
            <person name="Thomas C.G."/>
            <person name="Felde R.L."/>
            <person name="Korf I.F."/>
            <person name="Cutter A.D."/>
            <person name="Schartner C.M."/>
            <person name="Ralston E.J."/>
            <person name="Meyer B.J."/>
            <person name="Haag E.S."/>
        </authorList>
    </citation>
    <scope>NUCLEOTIDE SEQUENCE [LARGE SCALE GENOMIC DNA]</scope>
    <source>
        <strain evidence="2">JU1422</strain>
    </source>
</reference>
<dbReference type="Proteomes" id="UP000230233">
    <property type="component" value="Chromosome X"/>
</dbReference>
<organism evidence="1 2">
    <name type="scientific">Caenorhabditis nigoni</name>
    <dbReference type="NCBI Taxonomy" id="1611254"/>
    <lineage>
        <taxon>Eukaryota</taxon>
        <taxon>Metazoa</taxon>
        <taxon>Ecdysozoa</taxon>
        <taxon>Nematoda</taxon>
        <taxon>Chromadorea</taxon>
        <taxon>Rhabditida</taxon>
        <taxon>Rhabditina</taxon>
        <taxon>Rhabditomorpha</taxon>
        <taxon>Rhabditoidea</taxon>
        <taxon>Rhabditidae</taxon>
        <taxon>Peloderinae</taxon>
        <taxon>Caenorhabditis</taxon>
    </lineage>
</organism>
<name>A0A2G5T2R6_9PELO</name>
<dbReference type="AlphaFoldDB" id="A0A2G5T2R6"/>
<protein>
    <submittedName>
        <fullName evidence="1">Uncharacterized protein</fullName>
    </submittedName>
</protein>
<evidence type="ECO:0000313" key="2">
    <source>
        <dbReference type="Proteomes" id="UP000230233"/>
    </source>
</evidence>